<dbReference type="Pfam" id="PF19781">
    <property type="entry name" value="DUF6266"/>
    <property type="match status" value="1"/>
</dbReference>
<dbReference type="RefSeq" id="WP_275108907.1">
    <property type="nucleotide sequence ID" value="NZ_JAKJSC010000001.1"/>
</dbReference>
<sequence>MTKLSKSLLRDMMDEVIISHRNGKPYLKRRPKKVNNPKTEQQTSQRGKFKAASTFVSRNLNELIRPYWNPEAKRQGMTGQNLFCKTNTQAFDADGNADFDKLKLVVGNLDGLADFQIEKKDDNTFCFSWKNKAKGNKAKEACLLKIFGLDELLHAEEIPCIATRKEESFTTKIEIESYTCLYLFFWCEDLALASEANRLNFENVVS</sequence>
<reference evidence="2 3" key="1">
    <citation type="submission" date="2022-01" db="EMBL/GenBank/DDBJ databases">
        <title>Labilibaculum sp. nov, a marine bacterium isolated from Antarctica.</title>
        <authorList>
            <person name="Dai W."/>
        </authorList>
    </citation>
    <scope>NUCLEOTIDE SEQUENCE [LARGE SCALE GENOMIC DNA]</scope>
    <source>
        <strain evidence="2 3">DW002</strain>
    </source>
</reference>
<feature type="compositionally biased region" description="Polar residues" evidence="1">
    <location>
        <begin position="36"/>
        <end position="46"/>
    </location>
</feature>
<evidence type="ECO:0000256" key="1">
    <source>
        <dbReference type="SAM" id="MobiDB-lite"/>
    </source>
</evidence>
<keyword evidence="3" id="KW-1185">Reference proteome</keyword>
<dbReference type="InterPro" id="IPR046233">
    <property type="entry name" value="DUF6266"/>
</dbReference>
<proteinExistence type="predicted"/>
<feature type="region of interest" description="Disordered" evidence="1">
    <location>
        <begin position="20"/>
        <end position="48"/>
    </location>
</feature>
<protein>
    <submittedName>
        <fullName evidence="2">DUF6266 family protein</fullName>
    </submittedName>
</protein>
<evidence type="ECO:0000313" key="3">
    <source>
        <dbReference type="Proteomes" id="UP001528920"/>
    </source>
</evidence>
<organism evidence="2 3">
    <name type="scientific">Paralabilibaculum antarcticum</name>
    <dbReference type="NCBI Taxonomy" id="2912572"/>
    <lineage>
        <taxon>Bacteria</taxon>
        <taxon>Pseudomonadati</taxon>
        <taxon>Bacteroidota</taxon>
        <taxon>Bacteroidia</taxon>
        <taxon>Marinilabiliales</taxon>
        <taxon>Marinifilaceae</taxon>
        <taxon>Paralabilibaculum</taxon>
    </lineage>
</organism>
<dbReference type="EMBL" id="JAKJSC010000001">
    <property type="protein sequence ID" value="MDE5417565.1"/>
    <property type="molecule type" value="Genomic_DNA"/>
</dbReference>
<comment type="caution">
    <text evidence="2">The sequence shown here is derived from an EMBL/GenBank/DDBJ whole genome shotgun (WGS) entry which is preliminary data.</text>
</comment>
<accession>A0ABT5VQ44</accession>
<dbReference type="Proteomes" id="UP001528920">
    <property type="component" value="Unassembled WGS sequence"/>
</dbReference>
<evidence type="ECO:0000313" key="2">
    <source>
        <dbReference type="EMBL" id="MDE5417565.1"/>
    </source>
</evidence>
<name>A0ABT5VQ44_9BACT</name>
<feature type="compositionally biased region" description="Basic residues" evidence="1">
    <location>
        <begin position="21"/>
        <end position="35"/>
    </location>
</feature>
<gene>
    <name evidence="2" type="ORF">L3049_06050</name>
</gene>